<protein>
    <recommendedName>
        <fullName evidence="5">AAA+ ATPase domain-containing protein</fullName>
    </recommendedName>
</protein>
<dbReference type="SMART" id="SM00382">
    <property type="entry name" value="AAA"/>
    <property type="match status" value="2"/>
</dbReference>
<dbReference type="InterPro" id="IPR003959">
    <property type="entry name" value="ATPase_AAA_core"/>
</dbReference>
<feature type="region of interest" description="Disordered" evidence="4">
    <location>
        <begin position="245"/>
        <end position="274"/>
    </location>
</feature>
<dbReference type="Pfam" id="PF17862">
    <property type="entry name" value="AAA_lid_3"/>
    <property type="match status" value="2"/>
</dbReference>
<organism evidence="6">
    <name type="scientific">Salix viminalis</name>
    <name type="common">Common osier</name>
    <name type="synonym">Basket willow</name>
    <dbReference type="NCBI Taxonomy" id="40686"/>
    <lineage>
        <taxon>Eukaryota</taxon>
        <taxon>Viridiplantae</taxon>
        <taxon>Streptophyta</taxon>
        <taxon>Embryophyta</taxon>
        <taxon>Tracheophyta</taxon>
        <taxon>Spermatophyta</taxon>
        <taxon>Magnoliopsida</taxon>
        <taxon>eudicotyledons</taxon>
        <taxon>Gunneridae</taxon>
        <taxon>Pentapetalae</taxon>
        <taxon>rosids</taxon>
        <taxon>fabids</taxon>
        <taxon>Malpighiales</taxon>
        <taxon>Salicaceae</taxon>
        <taxon>Saliceae</taxon>
        <taxon>Salix</taxon>
    </lineage>
</organism>
<dbReference type="FunFam" id="3.40.50.300:FF:000012">
    <property type="entry name" value="Transitional endoplasmic reticulum ATPase"/>
    <property type="match status" value="1"/>
</dbReference>
<dbReference type="SUPFAM" id="SSF52540">
    <property type="entry name" value="P-loop containing nucleoside triphosphate hydrolases"/>
    <property type="match status" value="2"/>
</dbReference>
<name>A0A6N2K092_SALVM</name>
<dbReference type="PROSITE" id="PS00674">
    <property type="entry name" value="AAA"/>
    <property type="match status" value="1"/>
</dbReference>
<dbReference type="GO" id="GO:0009507">
    <property type="term" value="C:chloroplast"/>
    <property type="evidence" value="ECO:0007669"/>
    <property type="project" value="TreeGrafter"/>
</dbReference>
<feature type="compositionally biased region" description="Polar residues" evidence="4">
    <location>
        <begin position="10"/>
        <end position="29"/>
    </location>
</feature>
<dbReference type="Pfam" id="PF26429">
    <property type="entry name" value="DPBB_CI111"/>
    <property type="match status" value="1"/>
</dbReference>
<reference evidence="6" key="1">
    <citation type="submission" date="2019-03" db="EMBL/GenBank/DDBJ databases">
        <authorList>
            <person name="Mank J."/>
            <person name="Almeida P."/>
        </authorList>
    </citation>
    <scope>NUCLEOTIDE SEQUENCE</scope>
    <source>
        <strain evidence="6">78183</strain>
    </source>
</reference>
<dbReference type="Gene3D" id="3.40.50.300">
    <property type="entry name" value="P-loop containing nucleotide triphosphate hydrolases"/>
    <property type="match status" value="2"/>
</dbReference>
<dbReference type="FunFam" id="3.40.50.300:FF:000661">
    <property type="entry name" value="calmodulin-interacting protein 111 isoform X1"/>
    <property type="match status" value="1"/>
</dbReference>
<proteinExistence type="inferred from homology"/>
<feature type="domain" description="AAA+ ATPase" evidence="5">
    <location>
        <begin position="511"/>
        <end position="647"/>
    </location>
</feature>
<keyword evidence="2" id="KW-0547">Nucleotide-binding</keyword>
<dbReference type="PANTHER" id="PTHR23077">
    <property type="entry name" value="AAA-FAMILY ATPASE"/>
    <property type="match status" value="1"/>
</dbReference>
<dbReference type="AlphaFoldDB" id="A0A6N2K092"/>
<dbReference type="GO" id="GO:0016887">
    <property type="term" value="F:ATP hydrolysis activity"/>
    <property type="evidence" value="ECO:0007669"/>
    <property type="project" value="InterPro"/>
</dbReference>
<dbReference type="InterPro" id="IPR003593">
    <property type="entry name" value="AAA+_ATPase"/>
</dbReference>
<dbReference type="InterPro" id="IPR003960">
    <property type="entry name" value="ATPase_AAA_CS"/>
</dbReference>
<feature type="region of interest" description="Disordered" evidence="4">
    <location>
        <begin position="707"/>
        <end position="755"/>
    </location>
</feature>
<dbReference type="Gene3D" id="1.10.8.60">
    <property type="match status" value="2"/>
</dbReference>
<comment type="similarity">
    <text evidence="1">Belongs to the AAA ATPase family.</text>
</comment>
<feature type="domain" description="AAA+ ATPase" evidence="5">
    <location>
        <begin position="862"/>
        <end position="1000"/>
    </location>
</feature>
<dbReference type="FunFam" id="1.10.8.60:FF:000038">
    <property type="entry name" value="spermatogenesis-associated protein 5-like protein 1"/>
    <property type="match status" value="1"/>
</dbReference>
<keyword evidence="3" id="KW-0067">ATP-binding</keyword>
<dbReference type="CDD" id="cd19511">
    <property type="entry name" value="RecA-like_CDC48_r2-like"/>
    <property type="match status" value="1"/>
</dbReference>
<dbReference type="InterPro" id="IPR027417">
    <property type="entry name" value="P-loop_NTPase"/>
</dbReference>
<sequence>MPSKTKKNARTPSRLSNSDQSASSPRTPSLASSIDLEACQQEDIALCLEEASSKYPSLIGTSAFIGRITDVEAESSTTARGCKIWLSESSMVSSSLAPGSIVSVSLAAVEKRSSGSSCPLISFIHEWTRQCEVESVDEINNVAGNYFALATVFPSCKVSKNGVRLSSNLAYTMGCPTSGKVIFVHAMINKLLTDIVNGNDKSQGANADDLSLHNCNEMYLELVPFMDRVKMKSFTMSAMKLSVEKRQDRSENGTISSPKTPLCQPNRSSPSPIQLASPICEEAASNTSNSNGTDVGLLNIKEVLEDESAKKLLQVCATSWLYSRVLICGNLVAIPMLSNLCIFRVTSANKLPADGSDQDLMKDRTHGMQPQNSEELGHTKDAFSINRQTKVYLHRRMNLTVEGPQKQGLPLMQSECSDGKTIIGHDRSKLGGLHEEYAVLKEIIVSSMKNTLSRQFINYFTNHFTALQTIIVFHIFDFKVHDYSVDIGDAFVINTKFLLYQIAVLLVLVPNSVGVLLHGPPGTGKTSLARLCAVDAGVNLFSINGPEIISQNYGESEQAMHKIFDSACQSAPAVVFIDELDAIAPARKDGGEELSQRMVATLLNLMDGIGRTDGLLIIAATNRPDSIEPALRRPGRLDREIEIGVPSPGQRLDILHTLLSEMKHSVSDTQLKQLAMATHGFVGADLAALCNEAALVCLKRYVRSKKSDYSSHPKGSSAAYEDHSDSMVKGSDCSTGARDMSRDSADSASSSTSHLPVSLENLSSSCLDGDVSEITDNIENGIFACPKEDFFMEEALLNIVSEDFEMARMKVRPSAMREVILEVPKVNWEDVGGQREIKTQLMEAVLWPQTHQDAFKRIGTRPPTGILMFGPPGCSKTLMARAVASKAGLNFLAVKGPELFSKWVGESEKAVRSLFAKARANAPSIIFFDEIDGLAVIRGKESDGVSVSDRVMSQLLIELDGLQQRVNVTVIAATNRPDKIDPALLRPGRFDRLLYVGPPNQNDREDIFRIHLRKVPCSSDVNVKKLACLTDGCTGADIALICREAAVAAIEENIDASEVSMQHLKMAVQQVQPMEINSYQDLSAKFQRLVRSSDKDELGNQECDHDKIRGAYLGSFLCPRLWGIAIMLHVFTHLFHKQQWTTFWCAWSQSSGKCLPDSIVVIS</sequence>
<evidence type="ECO:0000256" key="1">
    <source>
        <dbReference type="ARBA" id="ARBA00006914"/>
    </source>
</evidence>
<evidence type="ECO:0000256" key="4">
    <source>
        <dbReference type="SAM" id="MobiDB-lite"/>
    </source>
</evidence>
<feature type="region of interest" description="Disordered" evidence="4">
    <location>
        <begin position="1"/>
        <end position="29"/>
    </location>
</feature>
<dbReference type="PANTHER" id="PTHR23077:SF27">
    <property type="entry name" value="ATPASE FAMILY GENE 2 PROTEIN HOMOLOG A"/>
    <property type="match status" value="1"/>
</dbReference>
<evidence type="ECO:0000256" key="3">
    <source>
        <dbReference type="ARBA" id="ARBA00022840"/>
    </source>
</evidence>
<feature type="compositionally biased region" description="Polar residues" evidence="4">
    <location>
        <begin position="252"/>
        <end position="274"/>
    </location>
</feature>
<dbReference type="InterPro" id="IPR041569">
    <property type="entry name" value="AAA_lid_3"/>
</dbReference>
<evidence type="ECO:0000259" key="5">
    <source>
        <dbReference type="SMART" id="SM00382"/>
    </source>
</evidence>
<dbReference type="Pfam" id="PF00004">
    <property type="entry name" value="AAA"/>
    <property type="match status" value="2"/>
</dbReference>
<gene>
    <name evidence="6" type="ORF">SVIM_LOCUS11882</name>
</gene>
<dbReference type="EMBL" id="CAADRP010000002">
    <property type="protein sequence ID" value="VFU21235.1"/>
    <property type="molecule type" value="Genomic_DNA"/>
</dbReference>
<accession>A0A6N2K092</accession>
<evidence type="ECO:0000256" key="2">
    <source>
        <dbReference type="ARBA" id="ARBA00022741"/>
    </source>
</evidence>
<dbReference type="InterPro" id="IPR058958">
    <property type="entry name" value="DPBB_CI111"/>
</dbReference>
<dbReference type="GO" id="GO:0005524">
    <property type="term" value="F:ATP binding"/>
    <property type="evidence" value="ECO:0007669"/>
    <property type="project" value="UniProtKB-KW"/>
</dbReference>
<evidence type="ECO:0000313" key="6">
    <source>
        <dbReference type="EMBL" id="VFU21235.1"/>
    </source>
</evidence>
<dbReference type="InterPro" id="IPR050168">
    <property type="entry name" value="AAA_ATPase_domain"/>
</dbReference>